<keyword evidence="6" id="KW-1185">Reference proteome</keyword>
<dbReference type="PANTHER" id="PTHR42756">
    <property type="entry name" value="TRANSCRIPTIONAL REGULATOR, MARR"/>
    <property type="match status" value="1"/>
</dbReference>
<dbReference type="PANTHER" id="PTHR42756:SF1">
    <property type="entry name" value="TRANSCRIPTIONAL REPRESSOR OF EMRAB OPERON"/>
    <property type="match status" value="1"/>
</dbReference>
<keyword evidence="2" id="KW-0238">DNA-binding</keyword>
<evidence type="ECO:0000256" key="2">
    <source>
        <dbReference type="ARBA" id="ARBA00023125"/>
    </source>
</evidence>
<protein>
    <recommendedName>
        <fullName evidence="4">HTH marR-type domain-containing protein</fullName>
    </recommendedName>
</protein>
<evidence type="ECO:0000313" key="6">
    <source>
        <dbReference type="Proteomes" id="UP001057375"/>
    </source>
</evidence>
<evidence type="ECO:0000256" key="3">
    <source>
        <dbReference type="ARBA" id="ARBA00023163"/>
    </source>
</evidence>
<dbReference type="InterPro" id="IPR000835">
    <property type="entry name" value="HTH_MarR-typ"/>
</dbReference>
<dbReference type="SMART" id="SM00347">
    <property type="entry name" value="HTH_MARR"/>
    <property type="match status" value="1"/>
</dbReference>
<reference evidence="5" key="1">
    <citation type="submission" date="2022-03" db="EMBL/GenBank/DDBJ databases">
        <title>Draft genome sequence of Aduncisulcus paluster, a free-living microaerophilic Fornicata.</title>
        <authorList>
            <person name="Yuyama I."/>
            <person name="Kume K."/>
            <person name="Tamura T."/>
            <person name="Inagaki Y."/>
            <person name="Hashimoto T."/>
        </authorList>
    </citation>
    <scope>NUCLEOTIDE SEQUENCE</scope>
    <source>
        <strain evidence="5">NY0171</strain>
    </source>
</reference>
<dbReference type="Pfam" id="PF12802">
    <property type="entry name" value="MarR_2"/>
    <property type="match status" value="1"/>
</dbReference>
<dbReference type="EMBL" id="BQXS01002096">
    <property type="protein sequence ID" value="GKT31379.1"/>
    <property type="molecule type" value="Genomic_DNA"/>
</dbReference>
<dbReference type="InterPro" id="IPR036390">
    <property type="entry name" value="WH_DNA-bd_sf"/>
</dbReference>
<name>A0ABQ5KJA6_9EUKA</name>
<comment type="caution">
    <text evidence="5">The sequence shown here is derived from an EMBL/GenBank/DDBJ whole genome shotgun (WGS) entry which is preliminary data.</text>
</comment>
<feature type="domain" description="HTH marR-type" evidence="4">
    <location>
        <begin position="22"/>
        <end position="154"/>
    </location>
</feature>
<dbReference type="Proteomes" id="UP001057375">
    <property type="component" value="Unassembled WGS sequence"/>
</dbReference>
<dbReference type="PRINTS" id="PR00598">
    <property type="entry name" value="HTHMARR"/>
</dbReference>
<dbReference type="SUPFAM" id="SSF46785">
    <property type="entry name" value="Winged helix' DNA-binding domain"/>
    <property type="match status" value="1"/>
</dbReference>
<accession>A0ABQ5KJA6</accession>
<dbReference type="InterPro" id="IPR036388">
    <property type="entry name" value="WH-like_DNA-bd_sf"/>
</dbReference>
<keyword evidence="3" id="KW-0804">Transcription</keyword>
<evidence type="ECO:0000256" key="1">
    <source>
        <dbReference type="ARBA" id="ARBA00023015"/>
    </source>
</evidence>
<proteinExistence type="predicted"/>
<dbReference type="PROSITE" id="PS50995">
    <property type="entry name" value="HTH_MARR_2"/>
    <property type="match status" value="1"/>
</dbReference>
<gene>
    <name evidence="5" type="ORF">ADUPG1_002006</name>
</gene>
<dbReference type="Gene3D" id="1.10.10.10">
    <property type="entry name" value="Winged helix-like DNA-binding domain superfamily/Winged helix DNA-binding domain"/>
    <property type="match status" value="1"/>
</dbReference>
<evidence type="ECO:0000259" key="4">
    <source>
        <dbReference type="PROSITE" id="PS50995"/>
    </source>
</evidence>
<organism evidence="5 6">
    <name type="scientific">Aduncisulcus paluster</name>
    <dbReference type="NCBI Taxonomy" id="2918883"/>
    <lineage>
        <taxon>Eukaryota</taxon>
        <taxon>Metamonada</taxon>
        <taxon>Carpediemonas-like organisms</taxon>
        <taxon>Aduncisulcus</taxon>
    </lineage>
</organism>
<evidence type="ECO:0000313" key="5">
    <source>
        <dbReference type="EMBL" id="GKT31379.1"/>
    </source>
</evidence>
<sequence length="166" mass="17878">MTTDQKVLGAAAVSDLPQTADDFTVSFAVFALARTHRAAAAAMLADIGLHLGQEIMLMQLDATQGQSQKSLCELLRADHSTVAKSVARLEKAGLVTKTKADYDERVSLVALTAKGVEIREKALAVWTKLEDITAAGLTESEQKQFTKLAAKLAASIDQQTWRPQPQ</sequence>
<keyword evidence="1" id="KW-0805">Transcription regulation</keyword>